<evidence type="ECO:0000259" key="2">
    <source>
        <dbReference type="PROSITE" id="PS50812"/>
    </source>
</evidence>
<name>A0A8S3IZX6_9BILA</name>
<evidence type="ECO:0000313" key="3">
    <source>
        <dbReference type="EMBL" id="CAF5210158.1"/>
    </source>
</evidence>
<proteinExistence type="predicted"/>
<feature type="region of interest" description="Disordered" evidence="1">
    <location>
        <begin position="1"/>
        <end position="29"/>
    </location>
</feature>
<evidence type="ECO:0000313" key="4">
    <source>
        <dbReference type="Proteomes" id="UP000676336"/>
    </source>
</evidence>
<dbReference type="SUPFAM" id="SSF63748">
    <property type="entry name" value="Tudor/PWWP/MBT"/>
    <property type="match status" value="1"/>
</dbReference>
<protein>
    <recommendedName>
        <fullName evidence="2">PWWP domain-containing protein</fullName>
    </recommendedName>
</protein>
<comment type="caution">
    <text evidence="3">The sequence shown here is derived from an EMBL/GenBank/DDBJ whole genome shotgun (WGS) entry which is preliminary data.</text>
</comment>
<dbReference type="InterPro" id="IPR000313">
    <property type="entry name" value="PWWP_dom"/>
</dbReference>
<dbReference type="PROSITE" id="PS50812">
    <property type="entry name" value="PWWP"/>
    <property type="match status" value="1"/>
</dbReference>
<organism evidence="3 4">
    <name type="scientific">Rotaria magnacalcarata</name>
    <dbReference type="NCBI Taxonomy" id="392030"/>
    <lineage>
        <taxon>Eukaryota</taxon>
        <taxon>Metazoa</taxon>
        <taxon>Spiralia</taxon>
        <taxon>Gnathifera</taxon>
        <taxon>Rotifera</taxon>
        <taxon>Eurotatoria</taxon>
        <taxon>Bdelloidea</taxon>
        <taxon>Philodinida</taxon>
        <taxon>Philodinidae</taxon>
        <taxon>Rotaria</taxon>
    </lineage>
</organism>
<accession>A0A8S3IZX6</accession>
<gene>
    <name evidence="3" type="ORF">SMN809_LOCUS78093</name>
</gene>
<dbReference type="EMBL" id="CAJOBI010338981">
    <property type="protein sequence ID" value="CAF5210158.1"/>
    <property type="molecule type" value="Genomic_DNA"/>
</dbReference>
<sequence length="79" mass="9170">MMVDCVNTDEPISNRRSKRASRSSILKPQPRIEQPKEIESLVEHIEIDEEDPPELFQLGDILWVRITGSPWWPALIYGI</sequence>
<reference evidence="3" key="1">
    <citation type="submission" date="2021-02" db="EMBL/GenBank/DDBJ databases">
        <authorList>
            <person name="Nowell W R."/>
        </authorList>
    </citation>
    <scope>NUCLEOTIDE SEQUENCE</scope>
</reference>
<evidence type="ECO:0000256" key="1">
    <source>
        <dbReference type="SAM" id="MobiDB-lite"/>
    </source>
</evidence>
<dbReference type="Gene3D" id="2.30.30.140">
    <property type="match status" value="1"/>
</dbReference>
<feature type="domain" description="PWWP" evidence="2">
    <location>
        <begin position="58"/>
        <end position="79"/>
    </location>
</feature>
<dbReference type="AlphaFoldDB" id="A0A8S3IZX6"/>
<dbReference type="Proteomes" id="UP000676336">
    <property type="component" value="Unassembled WGS sequence"/>
</dbReference>